<organism evidence="1 2">
    <name type="scientific">Heterorhabditis bacteriophora</name>
    <name type="common">Entomopathogenic nematode worm</name>
    <dbReference type="NCBI Taxonomy" id="37862"/>
    <lineage>
        <taxon>Eukaryota</taxon>
        <taxon>Metazoa</taxon>
        <taxon>Ecdysozoa</taxon>
        <taxon>Nematoda</taxon>
        <taxon>Chromadorea</taxon>
        <taxon>Rhabditida</taxon>
        <taxon>Rhabditina</taxon>
        <taxon>Rhabditomorpha</taxon>
        <taxon>Strongyloidea</taxon>
        <taxon>Heterorhabditidae</taxon>
        <taxon>Heterorhabditis</taxon>
    </lineage>
</organism>
<dbReference type="WBParaSite" id="Hba_15874">
    <property type="protein sequence ID" value="Hba_15874"/>
    <property type="gene ID" value="Hba_15874"/>
</dbReference>
<keyword evidence="1" id="KW-1185">Reference proteome</keyword>
<accession>A0A1I7XEW4</accession>
<reference evidence="2" key="1">
    <citation type="submission" date="2016-11" db="UniProtKB">
        <authorList>
            <consortium name="WormBaseParasite"/>
        </authorList>
    </citation>
    <scope>IDENTIFICATION</scope>
</reference>
<proteinExistence type="predicted"/>
<evidence type="ECO:0000313" key="1">
    <source>
        <dbReference type="Proteomes" id="UP000095283"/>
    </source>
</evidence>
<dbReference type="AlphaFoldDB" id="A0A1I7XEW4"/>
<name>A0A1I7XEW4_HETBA</name>
<protein>
    <submittedName>
        <fullName evidence="2">Uncharacterized protein</fullName>
    </submittedName>
</protein>
<sequence>MSENFEYIQDEVSPVNTVSNLSMFKLKTIFSTG</sequence>
<dbReference type="Proteomes" id="UP000095283">
    <property type="component" value="Unplaced"/>
</dbReference>
<evidence type="ECO:0000313" key="2">
    <source>
        <dbReference type="WBParaSite" id="Hba_15874"/>
    </source>
</evidence>